<feature type="region of interest" description="Disordered" evidence="1">
    <location>
        <begin position="1"/>
        <end position="67"/>
    </location>
</feature>
<proteinExistence type="predicted"/>
<feature type="compositionally biased region" description="Acidic residues" evidence="1">
    <location>
        <begin position="1"/>
        <end position="31"/>
    </location>
</feature>
<protein>
    <submittedName>
        <fullName evidence="2">Uu.00g042030.m01.CDS01</fullName>
    </submittedName>
</protein>
<comment type="caution">
    <text evidence="2">The sequence shown here is derived from an EMBL/GenBank/DDBJ whole genome shotgun (WGS) entry which is preliminary data.</text>
</comment>
<dbReference type="AlphaFoldDB" id="A0AAI8VAI1"/>
<feature type="compositionally biased region" description="Acidic residues" evidence="1">
    <location>
        <begin position="90"/>
        <end position="100"/>
    </location>
</feature>
<sequence length="242" mass="25500">MFDFYDSGDDGGDDGGGDGGDEGGGDGDGDGDGGAYGAYGEGGVDGLDDQSHDDDANEADSTIFVHDTDSRLHEIDILIPELRKHKPPSDEDGSHDDASDEPLNAIRLDPTEDGEWRSFYDPSGSATGENTGAISDREPDVSAMALPCEVTDRSPANVLVDIGIQFKPLELNNALSLLYGQLRDPRAMTVACVIASGADFISSPQGADRCNSAALRFGCLRQGRLTSRVILSKTVASIVRFV</sequence>
<feature type="compositionally biased region" description="Polar residues" evidence="1">
    <location>
        <begin position="124"/>
        <end position="133"/>
    </location>
</feature>
<accession>A0AAI8VAI1</accession>
<feature type="region of interest" description="Disordered" evidence="1">
    <location>
        <begin position="79"/>
        <end position="138"/>
    </location>
</feature>
<organism evidence="2 3">
    <name type="scientific">Anthostomella pinea</name>
    <dbReference type="NCBI Taxonomy" id="933095"/>
    <lineage>
        <taxon>Eukaryota</taxon>
        <taxon>Fungi</taxon>
        <taxon>Dikarya</taxon>
        <taxon>Ascomycota</taxon>
        <taxon>Pezizomycotina</taxon>
        <taxon>Sordariomycetes</taxon>
        <taxon>Xylariomycetidae</taxon>
        <taxon>Xylariales</taxon>
        <taxon>Xylariaceae</taxon>
        <taxon>Anthostomella</taxon>
    </lineage>
</organism>
<name>A0AAI8VAI1_9PEZI</name>
<gene>
    <name evidence="2" type="ORF">KHLLAP_LOCUS1818</name>
</gene>
<evidence type="ECO:0000256" key="1">
    <source>
        <dbReference type="SAM" id="MobiDB-lite"/>
    </source>
</evidence>
<evidence type="ECO:0000313" key="3">
    <source>
        <dbReference type="Proteomes" id="UP001295740"/>
    </source>
</evidence>
<keyword evidence="3" id="KW-1185">Reference proteome</keyword>
<dbReference type="EMBL" id="CAUWAG010000003">
    <property type="protein sequence ID" value="CAJ2501350.1"/>
    <property type="molecule type" value="Genomic_DNA"/>
</dbReference>
<evidence type="ECO:0000313" key="2">
    <source>
        <dbReference type="EMBL" id="CAJ2501350.1"/>
    </source>
</evidence>
<feature type="compositionally biased region" description="Gly residues" evidence="1">
    <location>
        <begin position="32"/>
        <end position="45"/>
    </location>
</feature>
<reference evidence="2" key="1">
    <citation type="submission" date="2023-10" db="EMBL/GenBank/DDBJ databases">
        <authorList>
            <person name="Hackl T."/>
        </authorList>
    </citation>
    <scope>NUCLEOTIDE SEQUENCE</scope>
</reference>
<dbReference type="Proteomes" id="UP001295740">
    <property type="component" value="Unassembled WGS sequence"/>
</dbReference>